<protein>
    <submittedName>
        <fullName evidence="2">Uncharacterized protein</fullName>
    </submittedName>
</protein>
<reference evidence="2 3" key="1">
    <citation type="journal article" date="2024" name="Fungal Genet. Biol.">
        <title>The porcine skin microbiome exhibits broad fungal antagonism.</title>
        <authorList>
            <person name="De La Cruz K.F."/>
            <person name="Townsend E.C."/>
            <person name="Alex Cheong J.Z."/>
            <person name="Salamzade R."/>
            <person name="Liu A."/>
            <person name="Sandstrom S."/>
            <person name="Davila E."/>
            <person name="Huang L."/>
            <person name="Xu K.H."/>
            <person name="Wu S.Y."/>
            <person name="Meudt J.J."/>
            <person name="Shanmuganayagam D."/>
            <person name="Gibson A.L.F."/>
            <person name="Kalan L.R."/>
        </authorList>
    </citation>
    <scope>NUCLEOTIDE SEQUENCE [LARGE SCALE GENOMIC DNA]</scope>
    <source>
        <strain evidence="2 3">LK2625</strain>
    </source>
</reference>
<evidence type="ECO:0000313" key="3">
    <source>
        <dbReference type="Proteomes" id="UP001558481"/>
    </source>
</evidence>
<organism evidence="2 3">
    <name type="scientific">Kocuria carniphila</name>
    <dbReference type="NCBI Taxonomy" id="262208"/>
    <lineage>
        <taxon>Bacteria</taxon>
        <taxon>Bacillati</taxon>
        <taxon>Actinomycetota</taxon>
        <taxon>Actinomycetes</taxon>
        <taxon>Micrococcales</taxon>
        <taxon>Micrococcaceae</taxon>
        <taxon>Kocuria</taxon>
    </lineage>
</organism>
<feature type="compositionally biased region" description="Low complexity" evidence="1">
    <location>
        <begin position="7"/>
        <end position="19"/>
    </location>
</feature>
<dbReference type="EMBL" id="JAYWLU010000003">
    <property type="protein sequence ID" value="MEX3593955.1"/>
    <property type="molecule type" value="Genomic_DNA"/>
</dbReference>
<evidence type="ECO:0000313" key="2">
    <source>
        <dbReference type="EMBL" id="MEX3593955.1"/>
    </source>
</evidence>
<feature type="region of interest" description="Disordered" evidence="1">
    <location>
        <begin position="1"/>
        <end position="26"/>
    </location>
</feature>
<proteinExistence type="predicted"/>
<gene>
    <name evidence="2" type="ORF">VVR66_04435</name>
</gene>
<dbReference type="RefSeq" id="WP_095796241.1">
    <property type="nucleotide sequence ID" value="NZ_JAYWLT010000009.1"/>
</dbReference>
<dbReference type="Proteomes" id="UP001558481">
    <property type="component" value="Unassembled WGS sequence"/>
</dbReference>
<comment type="caution">
    <text evidence="2">The sequence shown here is derived from an EMBL/GenBank/DDBJ whole genome shotgun (WGS) entry which is preliminary data.</text>
</comment>
<accession>A0ABV3V297</accession>
<name>A0ABV3V297_9MICC</name>
<evidence type="ECO:0000256" key="1">
    <source>
        <dbReference type="SAM" id="MobiDB-lite"/>
    </source>
</evidence>
<sequence>MSEIIIPTTPSSTPQSAPTDSRRLDPASTFLAPADQFPSELADLDLMTVMALHGRVCRQLEREYLTNPEGADPATLDRVEELTEELDERQKYASDFD</sequence>
<keyword evidence="3" id="KW-1185">Reference proteome</keyword>